<proteinExistence type="predicted"/>
<accession>A0A7C3F297</accession>
<dbReference type="EMBL" id="DSTX01000011">
    <property type="protein sequence ID" value="HFK20768.1"/>
    <property type="molecule type" value="Genomic_DNA"/>
</dbReference>
<feature type="transmembrane region" description="Helical" evidence="1">
    <location>
        <begin position="12"/>
        <end position="30"/>
    </location>
</feature>
<reference evidence="2" key="1">
    <citation type="journal article" date="2020" name="mSystems">
        <title>Genome- and Community-Level Interaction Insights into Carbon Utilization and Element Cycling Functions of Hydrothermarchaeota in Hydrothermal Sediment.</title>
        <authorList>
            <person name="Zhou Z."/>
            <person name="Liu Y."/>
            <person name="Xu W."/>
            <person name="Pan J."/>
            <person name="Luo Z.H."/>
            <person name="Li M."/>
        </authorList>
    </citation>
    <scope>NUCLEOTIDE SEQUENCE [LARGE SCALE GENOMIC DNA]</scope>
    <source>
        <strain evidence="2">SpSt-468</strain>
    </source>
</reference>
<dbReference type="Pfam" id="PF01998">
    <property type="entry name" value="DUF131"/>
    <property type="match status" value="1"/>
</dbReference>
<gene>
    <name evidence="2" type="ORF">ENS19_05730</name>
</gene>
<keyword evidence="1" id="KW-1133">Transmembrane helix</keyword>
<evidence type="ECO:0000256" key="1">
    <source>
        <dbReference type="SAM" id="Phobius"/>
    </source>
</evidence>
<feature type="transmembrane region" description="Helical" evidence="1">
    <location>
        <begin position="37"/>
        <end position="54"/>
    </location>
</feature>
<dbReference type="InterPro" id="IPR002849">
    <property type="entry name" value="DUF131"/>
</dbReference>
<dbReference type="NCBIfam" id="TIGR00304">
    <property type="entry name" value="TIGR00304 family membrane protein"/>
    <property type="match status" value="1"/>
</dbReference>
<evidence type="ECO:0000313" key="2">
    <source>
        <dbReference type="EMBL" id="HFK20768.1"/>
    </source>
</evidence>
<feature type="transmembrane region" description="Helical" evidence="1">
    <location>
        <begin position="60"/>
        <end position="79"/>
    </location>
</feature>
<organism evidence="2">
    <name type="scientific">Candidatus Methanomethylicus mesodigestus</name>
    <dbReference type="NCBI Taxonomy" id="1867258"/>
    <lineage>
        <taxon>Archaea</taxon>
        <taxon>Thermoproteota</taxon>
        <taxon>Methanosuratincolia</taxon>
        <taxon>Candidatus Methanomethylicales</taxon>
        <taxon>Candidatus Methanomethylicaceae</taxon>
        <taxon>Candidatus Methanomethylicus</taxon>
    </lineage>
</organism>
<sequence length="86" mass="9048">MEEGSIQRIGYFMVAAGIIAILAGILFAWIPGDGLQFGGGIFILIGPIPILVGFGSSPELTIGALAAGLVLCILLAIFFSRRNRDR</sequence>
<protein>
    <submittedName>
        <fullName evidence="2">DUF131 domain-containing protein</fullName>
    </submittedName>
</protein>
<keyword evidence="1" id="KW-0812">Transmembrane</keyword>
<keyword evidence="1" id="KW-0472">Membrane</keyword>
<dbReference type="AlphaFoldDB" id="A0A7C3F297"/>
<name>A0A7C3F297_9CREN</name>
<comment type="caution">
    <text evidence="2">The sequence shown here is derived from an EMBL/GenBank/DDBJ whole genome shotgun (WGS) entry which is preliminary data.</text>
</comment>